<dbReference type="SUPFAM" id="SSF46689">
    <property type="entry name" value="Homeodomain-like"/>
    <property type="match status" value="1"/>
</dbReference>
<keyword evidence="3" id="KW-1185">Reference proteome</keyword>
<evidence type="ECO:0000256" key="1">
    <source>
        <dbReference type="SAM" id="MobiDB-lite"/>
    </source>
</evidence>
<evidence type="ECO:0000313" key="2">
    <source>
        <dbReference type="EMBL" id="SEB68824.1"/>
    </source>
</evidence>
<gene>
    <name evidence="2" type="ORF">SAMN04490239_1228</name>
</gene>
<sequence length="156" mass="16623">MEGFVPVALAVPVEFSGRPCCGRVEEDVGLGVVEGLAGKSMVSVRGRRRSPRSVRRGQLIDAARAITAQHSAAALTVRGVAEAAGICLNRTSRLSGECALPVRGVAELQDPHATGERDDDRAGDRGEQQRHAQRQGEVPPEQLQGDAVEVLQDEHQ</sequence>
<organism evidence="2 3">
    <name type="scientific">Rhodococcus koreensis</name>
    <dbReference type="NCBI Taxonomy" id="99653"/>
    <lineage>
        <taxon>Bacteria</taxon>
        <taxon>Bacillati</taxon>
        <taxon>Actinomycetota</taxon>
        <taxon>Actinomycetes</taxon>
        <taxon>Mycobacteriales</taxon>
        <taxon>Nocardiaceae</taxon>
        <taxon>Rhodococcus</taxon>
    </lineage>
</organism>
<dbReference type="InterPro" id="IPR009057">
    <property type="entry name" value="Homeodomain-like_sf"/>
</dbReference>
<feature type="region of interest" description="Disordered" evidence="1">
    <location>
        <begin position="107"/>
        <end position="156"/>
    </location>
</feature>
<name>A0A1H4LDP5_9NOCA</name>
<feature type="compositionally biased region" description="Basic and acidic residues" evidence="1">
    <location>
        <begin position="109"/>
        <end position="130"/>
    </location>
</feature>
<accession>A0A1H4LDP5</accession>
<protein>
    <submittedName>
        <fullName evidence="2">Uncharacterized protein</fullName>
    </submittedName>
</protein>
<evidence type="ECO:0000313" key="3">
    <source>
        <dbReference type="Proteomes" id="UP000183561"/>
    </source>
</evidence>
<dbReference type="AlphaFoldDB" id="A0A1H4LDP5"/>
<dbReference type="Proteomes" id="UP000183561">
    <property type="component" value="Unassembled WGS sequence"/>
</dbReference>
<reference evidence="3" key="1">
    <citation type="submission" date="2016-10" db="EMBL/GenBank/DDBJ databases">
        <authorList>
            <person name="Varghese N."/>
            <person name="Submissions S."/>
        </authorList>
    </citation>
    <scope>NUCLEOTIDE SEQUENCE [LARGE SCALE GENOMIC DNA]</scope>
    <source>
        <strain evidence="3">DSM 44498</strain>
    </source>
</reference>
<dbReference type="Gene3D" id="1.10.357.10">
    <property type="entry name" value="Tetracycline Repressor, domain 2"/>
    <property type="match status" value="1"/>
</dbReference>
<dbReference type="EMBL" id="FNSV01000005">
    <property type="protein sequence ID" value="SEB68824.1"/>
    <property type="molecule type" value="Genomic_DNA"/>
</dbReference>
<proteinExistence type="predicted"/>